<dbReference type="PANTHER" id="PTHR30026:SF20">
    <property type="entry name" value="OUTER MEMBRANE PROTEIN TOLC"/>
    <property type="match status" value="1"/>
</dbReference>
<accession>A0A1J5RUI2</accession>
<keyword evidence="6" id="KW-0998">Cell outer membrane</keyword>
<dbReference type="SUPFAM" id="SSF56954">
    <property type="entry name" value="Outer membrane efflux proteins (OEP)"/>
    <property type="match status" value="1"/>
</dbReference>
<dbReference type="PANTHER" id="PTHR30026">
    <property type="entry name" value="OUTER MEMBRANE PROTEIN TOLC"/>
    <property type="match status" value="1"/>
</dbReference>
<evidence type="ECO:0000256" key="6">
    <source>
        <dbReference type="ARBA" id="ARBA00023237"/>
    </source>
</evidence>
<organism evidence="8">
    <name type="scientific">mine drainage metagenome</name>
    <dbReference type="NCBI Taxonomy" id="410659"/>
    <lineage>
        <taxon>unclassified sequences</taxon>
        <taxon>metagenomes</taxon>
        <taxon>ecological metagenomes</taxon>
    </lineage>
</organism>
<evidence type="ECO:0000256" key="4">
    <source>
        <dbReference type="ARBA" id="ARBA00022692"/>
    </source>
</evidence>
<dbReference type="GO" id="GO:0009279">
    <property type="term" value="C:cell outer membrane"/>
    <property type="evidence" value="ECO:0007669"/>
    <property type="project" value="UniProtKB-SubCell"/>
</dbReference>
<comment type="caution">
    <text evidence="8">The sequence shown here is derived from an EMBL/GenBank/DDBJ whole genome shotgun (WGS) entry which is preliminary data.</text>
</comment>
<evidence type="ECO:0000256" key="5">
    <source>
        <dbReference type="ARBA" id="ARBA00023136"/>
    </source>
</evidence>
<dbReference type="InterPro" id="IPR051906">
    <property type="entry name" value="TolC-like"/>
</dbReference>
<name>A0A1J5RUI2_9ZZZZ</name>
<dbReference type="GO" id="GO:0015562">
    <property type="term" value="F:efflux transmembrane transporter activity"/>
    <property type="evidence" value="ECO:0007669"/>
    <property type="project" value="InterPro"/>
</dbReference>
<keyword evidence="2" id="KW-0813">Transport</keyword>
<proteinExistence type="predicted"/>
<sequence>MRFEQVCPGWLLFVRRVTGVLVLSAMALHADAADLLEIYRLAQANDPTFAVAFQGYEAAQEKSPQALAGNLPTVNLTGNRNFTDAQASFNGSAPARQGVYAWTWAVQLTQPIMRPQNILAYYESEAQVESAAAEFAQAEQDMILRVAQAYFDALVAQETVVSAEVQLQAMQEQGVVARRGYELGTASITDSDEARSKAEQARAQLIAARNDLETKLTEIEKLTGKPVETLASLKPAVVIPKPDPFDVSPWVEQAKDNNPTVRAQFSALRAAGYTVTKAKAENFWTLDFVGSYGANYSSGSLAFPTPYETRIKSSVAGIQFTVPIFAGGLNSSHLREAVANQGKLSAQLEEARRKAGADARQAYAGIVNGVSQAEALQSAVESGESSVKGNRAGYKLGLRINSDVLNAQQQLFVSKRDLAKAKYDTLLQGLKLKAAAGVLSEVDVQEINGLFGR</sequence>
<comment type="subcellular location">
    <subcellularLocation>
        <location evidence="1">Cell outer membrane</location>
    </subcellularLocation>
</comment>
<dbReference type="GO" id="GO:1990281">
    <property type="term" value="C:efflux pump complex"/>
    <property type="evidence" value="ECO:0007669"/>
    <property type="project" value="TreeGrafter"/>
</dbReference>
<evidence type="ECO:0000256" key="3">
    <source>
        <dbReference type="ARBA" id="ARBA00022452"/>
    </source>
</evidence>
<reference evidence="8" key="1">
    <citation type="submission" date="2016-10" db="EMBL/GenBank/DDBJ databases">
        <title>Sequence of Gallionella enrichment culture.</title>
        <authorList>
            <person name="Poehlein A."/>
            <person name="Muehling M."/>
            <person name="Daniel R."/>
        </authorList>
    </citation>
    <scope>NUCLEOTIDE SEQUENCE</scope>
</reference>
<keyword evidence="7" id="KW-0175">Coiled coil</keyword>
<feature type="coiled-coil region" evidence="7">
    <location>
        <begin position="191"/>
        <end position="222"/>
    </location>
</feature>
<keyword evidence="5" id="KW-0472">Membrane</keyword>
<evidence type="ECO:0000313" key="8">
    <source>
        <dbReference type="EMBL" id="OIQ99409.1"/>
    </source>
</evidence>
<evidence type="ECO:0000256" key="2">
    <source>
        <dbReference type="ARBA" id="ARBA00022448"/>
    </source>
</evidence>
<keyword evidence="4" id="KW-0812">Transmembrane</keyword>
<gene>
    <name evidence="8" type="primary">tolC_10</name>
    <name evidence="8" type="ORF">GALL_185060</name>
</gene>
<evidence type="ECO:0000256" key="7">
    <source>
        <dbReference type="SAM" id="Coils"/>
    </source>
</evidence>
<dbReference type="AlphaFoldDB" id="A0A1J5RUI2"/>
<dbReference type="InterPro" id="IPR003423">
    <property type="entry name" value="OMP_efflux"/>
</dbReference>
<dbReference type="Pfam" id="PF02321">
    <property type="entry name" value="OEP"/>
    <property type="match status" value="2"/>
</dbReference>
<protein>
    <submittedName>
        <fullName evidence="8">Outer membrane protein TolC</fullName>
    </submittedName>
</protein>
<dbReference type="NCBIfam" id="TIGR01844">
    <property type="entry name" value="type_I_sec_TolC"/>
    <property type="match status" value="1"/>
</dbReference>
<dbReference type="GO" id="GO:0015288">
    <property type="term" value="F:porin activity"/>
    <property type="evidence" value="ECO:0007669"/>
    <property type="project" value="TreeGrafter"/>
</dbReference>
<dbReference type="InterPro" id="IPR010130">
    <property type="entry name" value="T1SS_OMP_TolC"/>
</dbReference>
<keyword evidence="3" id="KW-1134">Transmembrane beta strand</keyword>
<dbReference type="EMBL" id="MLJW01000106">
    <property type="protein sequence ID" value="OIQ99409.1"/>
    <property type="molecule type" value="Genomic_DNA"/>
</dbReference>
<dbReference type="Gene3D" id="1.20.1600.10">
    <property type="entry name" value="Outer membrane efflux proteins (OEP)"/>
    <property type="match status" value="1"/>
</dbReference>
<evidence type="ECO:0000256" key="1">
    <source>
        <dbReference type="ARBA" id="ARBA00004442"/>
    </source>
</evidence>